<dbReference type="PATRIC" id="fig|301375.7.peg.319"/>
<dbReference type="Proteomes" id="UP000057043">
    <property type="component" value="Unassembled WGS sequence"/>
</dbReference>
<evidence type="ECO:0000313" key="5">
    <source>
        <dbReference type="EMBL" id="KUK43536.1"/>
    </source>
</evidence>
<dbReference type="InterPro" id="IPR001845">
    <property type="entry name" value="HTH_ArsR_DNA-bd_dom"/>
</dbReference>
<evidence type="ECO:0000256" key="2">
    <source>
        <dbReference type="ARBA" id="ARBA00023125"/>
    </source>
</evidence>
<dbReference type="Gene3D" id="1.10.10.10">
    <property type="entry name" value="Winged helix-like DNA-binding domain superfamily/Winged helix DNA-binding domain"/>
    <property type="match status" value="1"/>
</dbReference>
<protein>
    <submittedName>
        <fullName evidence="5">Transcriptional regulator, ArsR family</fullName>
    </submittedName>
</protein>
<evidence type="ECO:0000313" key="6">
    <source>
        <dbReference type="Proteomes" id="UP000057043"/>
    </source>
</evidence>
<dbReference type="InterPro" id="IPR051081">
    <property type="entry name" value="HTH_MetalResp_TranReg"/>
</dbReference>
<dbReference type="SUPFAM" id="SSF46785">
    <property type="entry name" value="Winged helix' DNA-binding domain"/>
    <property type="match status" value="1"/>
</dbReference>
<dbReference type="InterPro" id="IPR036390">
    <property type="entry name" value="WH_DNA-bd_sf"/>
</dbReference>
<evidence type="ECO:0000259" key="4">
    <source>
        <dbReference type="PROSITE" id="PS50987"/>
    </source>
</evidence>
<keyword evidence="2" id="KW-0238">DNA-binding</keyword>
<reference evidence="5 6" key="1">
    <citation type="journal article" date="2015" name="MBio">
        <title>Genome-Resolved Metagenomic Analysis Reveals Roles for Candidate Phyla and Other Microbial Community Members in Biogeochemical Transformations in Oil Reservoirs.</title>
        <authorList>
            <person name="Hu P."/>
            <person name="Tom L."/>
            <person name="Singh A."/>
            <person name="Thomas B.C."/>
            <person name="Baker B.J."/>
            <person name="Piceno Y.M."/>
            <person name="Andersen G.L."/>
            <person name="Banfield J.F."/>
        </authorList>
    </citation>
    <scope>NUCLEOTIDE SEQUENCE [LARGE SCALE GENOMIC DNA]</scope>
    <source>
        <strain evidence="5">57_489</strain>
    </source>
</reference>
<organism evidence="5 6">
    <name type="scientific">Methanothrix harundinacea</name>
    <dbReference type="NCBI Taxonomy" id="301375"/>
    <lineage>
        <taxon>Archaea</taxon>
        <taxon>Methanobacteriati</taxon>
        <taxon>Methanobacteriota</taxon>
        <taxon>Stenosarchaea group</taxon>
        <taxon>Methanomicrobia</taxon>
        <taxon>Methanotrichales</taxon>
        <taxon>Methanotrichaceae</taxon>
        <taxon>Methanothrix</taxon>
    </lineage>
</organism>
<dbReference type="PANTHER" id="PTHR33154:SF36">
    <property type="entry name" value="TRANSCRIPTIONAL REGULATOR"/>
    <property type="match status" value="1"/>
</dbReference>
<dbReference type="PROSITE" id="PS50987">
    <property type="entry name" value="HTH_ARSR_2"/>
    <property type="match status" value="1"/>
</dbReference>
<dbReference type="GO" id="GO:0003677">
    <property type="term" value="F:DNA binding"/>
    <property type="evidence" value="ECO:0007669"/>
    <property type="project" value="UniProtKB-KW"/>
</dbReference>
<dbReference type="CDD" id="cd00090">
    <property type="entry name" value="HTH_ARSR"/>
    <property type="match status" value="1"/>
</dbReference>
<dbReference type="Pfam" id="PF01022">
    <property type="entry name" value="HTH_5"/>
    <property type="match status" value="1"/>
</dbReference>
<evidence type="ECO:0000256" key="1">
    <source>
        <dbReference type="ARBA" id="ARBA00023015"/>
    </source>
</evidence>
<dbReference type="AlphaFoldDB" id="A0A101FS95"/>
<dbReference type="InterPro" id="IPR036388">
    <property type="entry name" value="WH-like_DNA-bd_sf"/>
</dbReference>
<accession>A0A101FS95</accession>
<gene>
    <name evidence="5" type="ORF">XD72_2098</name>
</gene>
<keyword evidence="3" id="KW-0804">Transcription</keyword>
<dbReference type="InterPro" id="IPR011991">
    <property type="entry name" value="ArsR-like_HTH"/>
</dbReference>
<proteinExistence type="predicted"/>
<evidence type="ECO:0000256" key="3">
    <source>
        <dbReference type="ARBA" id="ARBA00023163"/>
    </source>
</evidence>
<name>A0A101FS95_9EURY</name>
<dbReference type="GO" id="GO:0003700">
    <property type="term" value="F:DNA-binding transcription factor activity"/>
    <property type="evidence" value="ECO:0007669"/>
    <property type="project" value="InterPro"/>
</dbReference>
<feature type="domain" description="HTH arsR-type" evidence="4">
    <location>
        <begin position="1"/>
        <end position="95"/>
    </location>
</feature>
<keyword evidence="1" id="KW-0805">Transcription regulation</keyword>
<sequence>MNRTATDWRVRILSALSDPTRLDIIEFLGKEERCVCEIVPAFGRAQSTISKHLAVLFEAGILERRIDGKRTLYRVKNPMLFDLLREVDALALEEISELKEAFWGWVAASSWFPSRYGCSRLLECLWTSL</sequence>
<dbReference type="PANTHER" id="PTHR33154">
    <property type="entry name" value="TRANSCRIPTIONAL REGULATOR, ARSR FAMILY"/>
    <property type="match status" value="1"/>
</dbReference>
<dbReference type="PRINTS" id="PR00778">
    <property type="entry name" value="HTHARSR"/>
</dbReference>
<dbReference type="EMBL" id="LGFT01000066">
    <property type="protein sequence ID" value="KUK43536.1"/>
    <property type="molecule type" value="Genomic_DNA"/>
</dbReference>
<dbReference type="NCBIfam" id="NF033788">
    <property type="entry name" value="HTH_metalloreg"/>
    <property type="match status" value="1"/>
</dbReference>
<comment type="caution">
    <text evidence="5">The sequence shown here is derived from an EMBL/GenBank/DDBJ whole genome shotgun (WGS) entry which is preliminary data.</text>
</comment>
<dbReference type="SMART" id="SM00418">
    <property type="entry name" value="HTH_ARSR"/>
    <property type="match status" value="1"/>
</dbReference>